<evidence type="ECO:0000313" key="1">
    <source>
        <dbReference type="EMBL" id="ESA07852.1"/>
    </source>
</evidence>
<accession>U9TK81</accession>
<proteinExistence type="predicted"/>
<dbReference type="EMBL" id="KI289834">
    <property type="protein sequence ID" value="ESA07852.1"/>
    <property type="molecule type" value="Genomic_DNA"/>
</dbReference>
<name>U9TK81_RHIID</name>
<dbReference type="HOGENOM" id="CLU_1741532_0_0_1"/>
<protein>
    <submittedName>
        <fullName evidence="1">Uncharacterized protein</fullName>
    </submittedName>
</protein>
<reference evidence="1" key="1">
    <citation type="submission" date="2013-07" db="EMBL/GenBank/DDBJ databases">
        <title>The genome of an arbuscular mycorrhizal fungus provides insights into the evolution of the oldest plant symbiosis.</title>
        <authorList>
            <consortium name="DOE Joint Genome Institute"/>
            <person name="Tisserant E."/>
            <person name="Malbreil M."/>
            <person name="Kuo A."/>
            <person name="Kohler A."/>
            <person name="Symeonidi A."/>
            <person name="Balestrini R."/>
            <person name="Charron P."/>
            <person name="Duensing N."/>
            <person name="Frei-dit-Frey N."/>
            <person name="Gianinazzi-Pearson V."/>
            <person name="Gilbert B."/>
            <person name="Handa Y."/>
            <person name="Hijri M."/>
            <person name="Kaul R."/>
            <person name="Kawaguchi M."/>
            <person name="Krajinski F."/>
            <person name="Lammers P."/>
            <person name="Lapierre D."/>
            <person name="Masclaux F.G."/>
            <person name="Murat C."/>
            <person name="Morin E."/>
            <person name="Ndikumana S."/>
            <person name="Pagni M."/>
            <person name="Petitpierre D."/>
            <person name="Requena N."/>
            <person name="Rosikiewicz P."/>
            <person name="Riley R."/>
            <person name="Saito K."/>
            <person name="San Clemente H."/>
            <person name="Shapiro H."/>
            <person name="van Tuinen D."/>
            <person name="Becard G."/>
            <person name="Bonfante P."/>
            <person name="Paszkowski U."/>
            <person name="Shachar-Hill Y."/>
            <person name="Young J.P."/>
            <person name="Sanders I.R."/>
            <person name="Henrissat B."/>
            <person name="Rensing S.A."/>
            <person name="Grigoriev I.V."/>
            <person name="Corradi N."/>
            <person name="Roux C."/>
            <person name="Martin F."/>
        </authorList>
    </citation>
    <scope>NUCLEOTIDE SEQUENCE</scope>
    <source>
        <strain evidence="1">DAOM 197198</strain>
    </source>
</reference>
<sequence length="150" mass="16974">MLVIVTDRCVDFLGSFFKSDDVGGVDCGWNVNSERTSRSCGSSYEEVQPLDAIIPAHVRGYCGKLLKELENNEGTFHGMYHLVKFCIRLYFLWGIGTLVVINFTVTEELQIVCPKRRNMSSMDLSLKFCIFGLGQLVPGTFRCKCVSRWL</sequence>
<dbReference type="AlphaFoldDB" id="U9TK81"/>
<gene>
    <name evidence="1" type="ORF">GLOINDRAFT_98577</name>
</gene>
<organism evidence="1">
    <name type="scientific">Rhizophagus irregularis (strain DAOM 181602 / DAOM 197198 / MUCL 43194)</name>
    <name type="common">Arbuscular mycorrhizal fungus</name>
    <name type="synonym">Glomus intraradices</name>
    <dbReference type="NCBI Taxonomy" id="747089"/>
    <lineage>
        <taxon>Eukaryota</taxon>
        <taxon>Fungi</taxon>
        <taxon>Fungi incertae sedis</taxon>
        <taxon>Mucoromycota</taxon>
        <taxon>Glomeromycotina</taxon>
        <taxon>Glomeromycetes</taxon>
        <taxon>Glomerales</taxon>
        <taxon>Glomeraceae</taxon>
        <taxon>Rhizophagus</taxon>
    </lineage>
</organism>